<dbReference type="SUPFAM" id="SSF53474">
    <property type="entry name" value="alpha/beta-Hydrolases"/>
    <property type="match status" value="1"/>
</dbReference>
<evidence type="ECO:0000313" key="4">
    <source>
        <dbReference type="EMBL" id="SNS79926.1"/>
    </source>
</evidence>
<reference evidence="5" key="1">
    <citation type="submission" date="2017-06" db="EMBL/GenBank/DDBJ databases">
        <authorList>
            <person name="Varghese N."/>
            <person name="Submissions S."/>
        </authorList>
    </citation>
    <scope>NUCLEOTIDE SEQUENCE [LARGE SCALE GENOMIC DNA]</scope>
    <source>
        <strain evidence="5">JCM 23211</strain>
    </source>
</reference>
<dbReference type="GO" id="GO:0004177">
    <property type="term" value="F:aminopeptidase activity"/>
    <property type="evidence" value="ECO:0007669"/>
    <property type="project" value="UniProtKB-KW"/>
</dbReference>
<dbReference type="GO" id="GO:0006508">
    <property type="term" value="P:proteolysis"/>
    <property type="evidence" value="ECO:0007669"/>
    <property type="project" value="InterPro"/>
</dbReference>
<keyword evidence="2" id="KW-0378">Hydrolase</keyword>
<dbReference type="GO" id="GO:0004252">
    <property type="term" value="F:serine-type endopeptidase activity"/>
    <property type="evidence" value="ECO:0007669"/>
    <property type="project" value="TreeGrafter"/>
</dbReference>
<keyword evidence="4" id="KW-0031">Aminopeptidase</keyword>
<dbReference type="EMBL" id="FZOW01000005">
    <property type="protein sequence ID" value="SNS79926.1"/>
    <property type="molecule type" value="Genomic_DNA"/>
</dbReference>
<dbReference type="STRING" id="398843.A3K89_20190"/>
<dbReference type="Gene3D" id="3.40.50.1820">
    <property type="entry name" value="alpha/beta hydrolase"/>
    <property type="match status" value="1"/>
</dbReference>
<dbReference type="Proteomes" id="UP000198327">
    <property type="component" value="Unassembled WGS sequence"/>
</dbReference>
<feature type="domain" description="Peptidase S9 prolyl oligopeptidase catalytic" evidence="3">
    <location>
        <begin position="445"/>
        <end position="654"/>
    </location>
</feature>
<dbReference type="InterPro" id="IPR011042">
    <property type="entry name" value="6-blade_b-propeller_TolB-like"/>
</dbReference>
<dbReference type="Gene3D" id="2.120.10.30">
    <property type="entry name" value="TolB, C-terminal domain"/>
    <property type="match status" value="1"/>
</dbReference>
<evidence type="ECO:0000313" key="5">
    <source>
        <dbReference type="Proteomes" id="UP000198327"/>
    </source>
</evidence>
<dbReference type="PANTHER" id="PTHR42776:SF13">
    <property type="entry name" value="DIPEPTIDYL-PEPTIDASE 5"/>
    <property type="match status" value="1"/>
</dbReference>
<dbReference type="PANTHER" id="PTHR42776">
    <property type="entry name" value="SERINE PEPTIDASE S9 FAMILY MEMBER"/>
    <property type="match status" value="1"/>
</dbReference>
<proteinExistence type="predicted"/>
<dbReference type="Pfam" id="PF00326">
    <property type="entry name" value="Peptidase_S9"/>
    <property type="match status" value="1"/>
</dbReference>
<dbReference type="SUPFAM" id="SSF82171">
    <property type="entry name" value="DPP6 N-terminal domain-like"/>
    <property type="match status" value="1"/>
</dbReference>
<sequence length="666" mass="72832">MSGPESARPGGIFDDLSRYIGAPRATDLAVADDGGRVVVAISELDSDKASYVGALWEVDPSGRSEARRLTFGETGASGPVFDPSGDLYFLRHVSKDEKSSAIWSLPALGGEARIVARRAAGFAGVRTAAGRIVASSHVFPSATTDDEDERLRTLRKDGKVDAILHSGYPVRYWDHDLGPATPHLFAGTADGDMRRVTVNAGGALQEASYDVSPDGTFVVSTWTVPGALAVSRTVLVRIDVESGERTVIVDDVDADFGSPAISPDGSSVAFVRESVTTPEEAPRMTLQQYMFDDAVVSDLAPGWDRWPREPVWLRDGSGVVVVADDDGRAPIFVVRDGSATKLTATDSAYTHVQTASDGSVFALEASYDRPPHPVRIDLSSGDIRRLHLAEPLPELPGRLTEIETRTEDGTRVRAWLALPEDASDTNRAPLLLWVHGGPLGSWNTWSWRWNPWLMVARGYAVLLPDPALSTGYGQDFVQRGWGRWGKEPFTDLMAVTDAAERRPDIDASRTAAMGGSFGGYMANWIAGHTDRFRAIVTHASLWALDQFGPTTDASYYWQREMSPEMAFENSPHLFVADISTPMLVVHGDKDYRVPIGEGLRLWYELLSESGLPADDEGRTDHRLLYFPSENHWVLSPQHAKIWYEVVFAFLAEHVLGETVELPETLG</sequence>
<dbReference type="OrthoDB" id="262125at2"/>
<accession>A0A239HES7</accession>
<keyword evidence="5" id="KW-1185">Reference proteome</keyword>
<organism evidence="4 5">
    <name type="scientific">Rhodococcoides kyotonense</name>
    <dbReference type="NCBI Taxonomy" id="398843"/>
    <lineage>
        <taxon>Bacteria</taxon>
        <taxon>Bacillati</taxon>
        <taxon>Actinomycetota</taxon>
        <taxon>Actinomycetes</taxon>
        <taxon>Mycobacteriales</taxon>
        <taxon>Nocardiaceae</taxon>
        <taxon>Rhodococcoides</taxon>
    </lineage>
</organism>
<dbReference type="InterPro" id="IPR001375">
    <property type="entry name" value="Peptidase_S9_cat"/>
</dbReference>
<keyword evidence="4" id="KW-0645">Protease</keyword>
<keyword evidence="1" id="KW-0732">Signal</keyword>
<dbReference type="InterPro" id="IPR029058">
    <property type="entry name" value="AB_hydrolase_fold"/>
</dbReference>
<dbReference type="RefSeq" id="WP_089245916.1">
    <property type="nucleotide sequence ID" value="NZ_FZOW01000005.1"/>
</dbReference>
<dbReference type="AlphaFoldDB" id="A0A239HES7"/>
<evidence type="ECO:0000256" key="2">
    <source>
        <dbReference type="ARBA" id="ARBA00022801"/>
    </source>
</evidence>
<evidence type="ECO:0000259" key="3">
    <source>
        <dbReference type="Pfam" id="PF00326"/>
    </source>
</evidence>
<evidence type="ECO:0000256" key="1">
    <source>
        <dbReference type="ARBA" id="ARBA00022729"/>
    </source>
</evidence>
<name>A0A239HES7_9NOCA</name>
<gene>
    <name evidence="4" type="ORF">SAMN05421642_105236</name>
</gene>
<protein>
    <submittedName>
        <fullName evidence="4">Dipeptidyl aminopeptidase/acylaminoacyl peptidase</fullName>
    </submittedName>
</protein>